<dbReference type="EMBL" id="LIZX01000211">
    <property type="protein sequence ID" value="KPJ63912.1"/>
    <property type="molecule type" value="Genomic_DNA"/>
</dbReference>
<dbReference type="GO" id="GO:0005829">
    <property type="term" value="C:cytosol"/>
    <property type="evidence" value="ECO:0007669"/>
    <property type="project" value="TreeGrafter"/>
</dbReference>
<dbReference type="PANTHER" id="PTHR11715">
    <property type="entry name" value="GLYCINE CLEAVAGE SYSTEM H PROTEIN"/>
    <property type="match status" value="1"/>
</dbReference>
<dbReference type="PANTHER" id="PTHR11715:SF3">
    <property type="entry name" value="GLYCINE CLEAVAGE SYSTEM H PROTEIN-RELATED"/>
    <property type="match status" value="1"/>
</dbReference>
<reference evidence="2 3" key="1">
    <citation type="journal article" date="2015" name="Microbiome">
        <title>Genomic resolution of linkages in carbon, nitrogen, and sulfur cycling among widespread estuary sediment bacteria.</title>
        <authorList>
            <person name="Baker B.J."/>
            <person name="Lazar C.S."/>
            <person name="Teske A.P."/>
            <person name="Dick G.J."/>
        </authorList>
    </citation>
    <scope>NUCLEOTIDE SEQUENCE [LARGE SCALE GENOMIC DNA]</scope>
    <source>
        <strain evidence="2">DG_54_3</strain>
    </source>
</reference>
<dbReference type="InterPro" id="IPR002930">
    <property type="entry name" value="GCV_H"/>
</dbReference>
<evidence type="ECO:0000313" key="2">
    <source>
        <dbReference type="EMBL" id="KPJ63912.1"/>
    </source>
</evidence>
<dbReference type="AlphaFoldDB" id="A0A0S7XNA8"/>
<dbReference type="GO" id="GO:0005960">
    <property type="term" value="C:glycine cleavage complex"/>
    <property type="evidence" value="ECO:0007669"/>
    <property type="project" value="InterPro"/>
</dbReference>
<dbReference type="Proteomes" id="UP000051861">
    <property type="component" value="Unassembled WGS sequence"/>
</dbReference>
<proteinExistence type="predicted"/>
<protein>
    <recommendedName>
        <fullName evidence="4">Lipoyl-binding domain-containing protein</fullName>
    </recommendedName>
</protein>
<evidence type="ECO:0008006" key="4">
    <source>
        <dbReference type="Google" id="ProtNLM"/>
    </source>
</evidence>
<evidence type="ECO:0000313" key="3">
    <source>
        <dbReference type="Proteomes" id="UP000051861"/>
    </source>
</evidence>
<dbReference type="GO" id="GO:0019464">
    <property type="term" value="P:glycine decarboxylation via glycine cleavage system"/>
    <property type="evidence" value="ECO:0007669"/>
    <property type="project" value="InterPro"/>
</dbReference>
<dbReference type="SUPFAM" id="SSF51230">
    <property type="entry name" value="Single hybrid motif"/>
    <property type="match status" value="1"/>
</dbReference>
<accession>A0A0S7XNA8</accession>
<dbReference type="Pfam" id="PF01597">
    <property type="entry name" value="GCV_H"/>
    <property type="match status" value="1"/>
</dbReference>
<name>A0A0S7XNA8_UNCSA</name>
<dbReference type="InterPro" id="IPR033753">
    <property type="entry name" value="GCV_H/Fam206"/>
</dbReference>
<sequence>MSIILALLFVGVAIGIGYWLERKHSAVRRQEALKPKPSPFWEGIFVHPGHAWVEVVEPSLVAVGADGFTKSVFGSVEGLTLPETGTMIRQGERAWALKRGRRHLSQTAPISGTVVEVNRDLVQNPELLAQKDTKRNWVLKIRPMRLKRELQNLLHGNVLRRWNQAVKEQLAVTLTTAEFPVLQEGGEIKPDLGNDLTPEQWDQVAREFFK</sequence>
<dbReference type="CDD" id="cd06848">
    <property type="entry name" value="GCS_H"/>
    <property type="match status" value="1"/>
</dbReference>
<gene>
    <name evidence="2" type="ORF">AMJ44_13720</name>
</gene>
<dbReference type="GO" id="GO:0009249">
    <property type="term" value="P:protein lipoylation"/>
    <property type="evidence" value="ECO:0007669"/>
    <property type="project" value="TreeGrafter"/>
</dbReference>
<keyword evidence="1" id="KW-0450">Lipoyl</keyword>
<comment type="caution">
    <text evidence="2">The sequence shown here is derived from an EMBL/GenBank/DDBJ whole genome shotgun (WGS) entry which is preliminary data.</text>
</comment>
<dbReference type="Gene3D" id="2.40.50.100">
    <property type="match status" value="1"/>
</dbReference>
<evidence type="ECO:0000256" key="1">
    <source>
        <dbReference type="ARBA" id="ARBA00022823"/>
    </source>
</evidence>
<organism evidence="2 3">
    <name type="scientific">candidate division WOR-1 bacterium DG_54_3</name>
    <dbReference type="NCBI Taxonomy" id="1703775"/>
    <lineage>
        <taxon>Bacteria</taxon>
        <taxon>Bacillati</taxon>
        <taxon>Saganbacteria</taxon>
    </lineage>
</organism>
<dbReference type="InterPro" id="IPR011053">
    <property type="entry name" value="Single_hybrid_motif"/>
</dbReference>